<sequence length="219" mass="24554">MEKILAPSLNCANFDCLRDEVVRLDAAGADMFHLDICDGVLTDRLSMGLRDLQSVRRNTKKPVDVHLYMMNPMRHIDAFVREGADIIYVFPESERFIANALYYIRQCGRAPGLAVGWGASVEALSGLLPLVDYVMVNTANPVSPGRDFMDEAWETLEKLINAKKEHPFKLFVDGAITPDIISKCWKIGVDGFSMGTGCLFGPKWESKSYETIFKELRAL</sequence>
<dbReference type="SUPFAM" id="SSF51366">
    <property type="entry name" value="Ribulose-phoshate binding barrel"/>
    <property type="match status" value="1"/>
</dbReference>
<evidence type="ECO:0000313" key="3">
    <source>
        <dbReference type="EMBL" id="SBW07780.1"/>
    </source>
</evidence>
<proteinExistence type="predicted"/>
<keyword evidence="2 3" id="KW-0413">Isomerase</keyword>
<dbReference type="Pfam" id="PF00834">
    <property type="entry name" value="Ribul_P_3_epim"/>
    <property type="match status" value="1"/>
</dbReference>
<evidence type="ECO:0000256" key="2">
    <source>
        <dbReference type="ARBA" id="ARBA00023235"/>
    </source>
</evidence>
<organism evidence="3">
    <name type="scientific">uncultured Eubacteriales bacterium</name>
    <dbReference type="NCBI Taxonomy" id="172733"/>
    <lineage>
        <taxon>Bacteria</taxon>
        <taxon>Bacillati</taxon>
        <taxon>Bacillota</taxon>
        <taxon>Clostridia</taxon>
        <taxon>Eubacteriales</taxon>
        <taxon>environmental samples</taxon>
    </lineage>
</organism>
<accession>A0A212K7V4</accession>
<dbReference type="InterPro" id="IPR000056">
    <property type="entry name" value="Ribul_P_3_epim-like"/>
</dbReference>
<dbReference type="Gene3D" id="3.20.20.70">
    <property type="entry name" value="Aldolase class I"/>
    <property type="match status" value="1"/>
</dbReference>
<dbReference type="InterPro" id="IPR013785">
    <property type="entry name" value="Aldolase_TIM"/>
</dbReference>
<dbReference type="GO" id="GO:0004750">
    <property type="term" value="F:D-ribulose-phosphate 3-epimerase activity"/>
    <property type="evidence" value="ECO:0007669"/>
    <property type="project" value="UniProtKB-EC"/>
</dbReference>
<protein>
    <submittedName>
        <fullName evidence="3">Ribulose-phosphate 3-epimerase</fullName>
        <ecNumber evidence="3">5.1.3.1</ecNumber>
    </submittedName>
</protein>
<dbReference type="EC" id="5.1.3.1" evidence="3"/>
<reference evidence="3" key="1">
    <citation type="submission" date="2016-04" db="EMBL/GenBank/DDBJ databases">
        <authorList>
            <person name="Evans L.H."/>
            <person name="Alamgir A."/>
            <person name="Owens N."/>
            <person name="Weber N.D."/>
            <person name="Virtaneva K."/>
            <person name="Barbian K."/>
            <person name="Babar A."/>
            <person name="Rosenke K."/>
        </authorList>
    </citation>
    <scope>NUCLEOTIDE SEQUENCE</scope>
    <source>
        <strain evidence="3">86</strain>
    </source>
</reference>
<dbReference type="InterPro" id="IPR011060">
    <property type="entry name" value="RibuloseP-bd_barrel"/>
</dbReference>
<keyword evidence="1" id="KW-0479">Metal-binding</keyword>
<dbReference type="AlphaFoldDB" id="A0A212K7V4"/>
<dbReference type="PANTHER" id="PTHR11749">
    <property type="entry name" value="RIBULOSE-5-PHOSPHATE-3-EPIMERASE"/>
    <property type="match status" value="1"/>
</dbReference>
<evidence type="ECO:0000256" key="1">
    <source>
        <dbReference type="ARBA" id="ARBA00022723"/>
    </source>
</evidence>
<dbReference type="GO" id="GO:0046872">
    <property type="term" value="F:metal ion binding"/>
    <property type="evidence" value="ECO:0007669"/>
    <property type="project" value="UniProtKB-KW"/>
</dbReference>
<dbReference type="GO" id="GO:0005975">
    <property type="term" value="P:carbohydrate metabolic process"/>
    <property type="evidence" value="ECO:0007669"/>
    <property type="project" value="InterPro"/>
</dbReference>
<dbReference type="EMBL" id="FLUN01000001">
    <property type="protein sequence ID" value="SBW07780.1"/>
    <property type="molecule type" value="Genomic_DNA"/>
</dbReference>
<name>A0A212K7V4_9FIRM</name>
<gene>
    <name evidence="3" type="ORF">KL86CLO1_12345</name>
</gene>